<gene>
    <name evidence="2" type="ORF">AXG93_203s1080</name>
</gene>
<dbReference type="AlphaFoldDB" id="A0A176VIP0"/>
<dbReference type="EMBL" id="LVLJ01003586">
    <property type="protein sequence ID" value="OAE20774.1"/>
    <property type="molecule type" value="Genomic_DNA"/>
</dbReference>
<name>A0A176VIP0_MARPO</name>
<evidence type="ECO:0000313" key="3">
    <source>
        <dbReference type="Proteomes" id="UP000077202"/>
    </source>
</evidence>
<protein>
    <submittedName>
        <fullName evidence="2">Uncharacterized protein</fullName>
    </submittedName>
</protein>
<feature type="transmembrane region" description="Helical" evidence="1">
    <location>
        <begin position="116"/>
        <end position="138"/>
    </location>
</feature>
<evidence type="ECO:0000256" key="1">
    <source>
        <dbReference type="SAM" id="Phobius"/>
    </source>
</evidence>
<dbReference type="Proteomes" id="UP000077202">
    <property type="component" value="Unassembled WGS sequence"/>
</dbReference>
<organism evidence="2 3">
    <name type="scientific">Marchantia polymorpha subsp. ruderalis</name>
    <dbReference type="NCBI Taxonomy" id="1480154"/>
    <lineage>
        <taxon>Eukaryota</taxon>
        <taxon>Viridiplantae</taxon>
        <taxon>Streptophyta</taxon>
        <taxon>Embryophyta</taxon>
        <taxon>Marchantiophyta</taxon>
        <taxon>Marchantiopsida</taxon>
        <taxon>Marchantiidae</taxon>
        <taxon>Marchantiales</taxon>
        <taxon>Marchantiaceae</taxon>
        <taxon>Marchantia</taxon>
    </lineage>
</organism>
<keyword evidence="3" id="KW-1185">Reference proteome</keyword>
<keyword evidence="1" id="KW-0812">Transmembrane</keyword>
<feature type="transmembrane region" description="Helical" evidence="1">
    <location>
        <begin position="150"/>
        <end position="173"/>
    </location>
</feature>
<keyword evidence="1" id="KW-0472">Membrane</keyword>
<evidence type="ECO:0000313" key="2">
    <source>
        <dbReference type="EMBL" id="OAE20774.1"/>
    </source>
</evidence>
<comment type="caution">
    <text evidence="2">The sequence shown here is derived from an EMBL/GenBank/DDBJ whole genome shotgun (WGS) entry which is preliminary data.</text>
</comment>
<accession>A0A176VIP0</accession>
<keyword evidence="1" id="KW-1133">Transmembrane helix</keyword>
<reference evidence="2" key="1">
    <citation type="submission" date="2016-03" db="EMBL/GenBank/DDBJ databases">
        <title>Mechanisms controlling the formation of the plant cell surface in tip-growing cells are functionally conserved among land plants.</title>
        <authorList>
            <person name="Honkanen S."/>
            <person name="Jones V.A."/>
            <person name="Morieri G."/>
            <person name="Champion C."/>
            <person name="Hetherington A.J."/>
            <person name="Kelly S."/>
            <person name="Saint-Marcoux D."/>
            <person name="Proust H."/>
            <person name="Prescott H."/>
            <person name="Dolan L."/>
        </authorList>
    </citation>
    <scope>NUCLEOTIDE SEQUENCE [LARGE SCALE GENOMIC DNA]</scope>
    <source>
        <tissue evidence="2">Whole gametophyte</tissue>
    </source>
</reference>
<proteinExistence type="predicted"/>
<feature type="transmembrane region" description="Helical" evidence="1">
    <location>
        <begin position="185"/>
        <end position="210"/>
    </location>
</feature>
<sequence length="229" mass="23443">MMNWYAIDSVDLEATRHGIVVRYDRKESCFGGSKNKALAAMETVRAMALSGSVSCSIIASSRTSAVASSSTRARTSISSASFFLRAPNAARSHARRIGLNVVAQAQSEDTESVGPVGVGAIAGGLVAVPVVAWSLYTLKTTGCGLPPGPGGAIGALEGVSYLAILGVIGWSIYTKVKTGAGLPNGPFGLLGAVEGLSYLAFLAILVVFGLQALDYGFIPGPLPGEQCFG</sequence>
<dbReference type="PANTHER" id="PTHR37231:SF2">
    <property type="entry name" value="EXPRESSED PROTEIN"/>
    <property type="match status" value="1"/>
</dbReference>
<dbReference type="PANTHER" id="PTHR37231">
    <property type="entry name" value="EXPRESSED PROTEIN"/>
    <property type="match status" value="1"/>
</dbReference>